<evidence type="ECO:0000313" key="1">
    <source>
        <dbReference type="EMBL" id="VEL13526.1"/>
    </source>
</evidence>
<comment type="caution">
    <text evidence="1">The sequence shown here is derived from an EMBL/GenBank/DDBJ whole genome shotgun (WGS) entry which is preliminary data.</text>
</comment>
<dbReference type="EMBL" id="CAAALY010018045">
    <property type="protein sequence ID" value="VEL13526.1"/>
    <property type="molecule type" value="Genomic_DNA"/>
</dbReference>
<gene>
    <name evidence="1" type="ORF">PXEA_LOCUS6966</name>
</gene>
<organism evidence="1 2">
    <name type="scientific">Protopolystoma xenopodis</name>
    <dbReference type="NCBI Taxonomy" id="117903"/>
    <lineage>
        <taxon>Eukaryota</taxon>
        <taxon>Metazoa</taxon>
        <taxon>Spiralia</taxon>
        <taxon>Lophotrochozoa</taxon>
        <taxon>Platyhelminthes</taxon>
        <taxon>Monogenea</taxon>
        <taxon>Polyopisthocotylea</taxon>
        <taxon>Polystomatidea</taxon>
        <taxon>Polystomatidae</taxon>
        <taxon>Protopolystoma</taxon>
    </lineage>
</organism>
<accession>A0A448WJY0</accession>
<name>A0A448WJY0_9PLAT</name>
<dbReference type="Proteomes" id="UP000784294">
    <property type="component" value="Unassembled WGS sequence"/>
</dbReference>
<keyword evidence="2" id="KW-1185">Reference proteome</keyword>
<evidence type="ECO:0000313" key="2">
    <source>
        <dbReference type="Proteomes" id="UP000784294"/>
    </source>
</evidence>
<reference evidence="1" key="1">
    <citation type="submission" date="2018-11" db="EMBL/GenBank/DDBJ databases">
        <authorList>
            <consortium name="Pathogen Informatics"/>
        </authorList>
    </citation>
    <scope>NUCLEOTIDE SEQUENCE</scope>
</reference>
<dbReference type="AlphaFoldDB" id="A0A448WJY0"/>
<protein>
    <submittedName>
        <fullName evidence="1">Uncharacterized protein</fullName>
    </submittedName>
</protein>
<dbReference type="PROSITE" id="PS51257">
    <property type="entry name" value="PROKAR_LIPOPROTEIN"/>
    <property type="match status" value="1"/>
</dbReference>
<sequence length="128" mass="13299">MGIRRIPVLITIGLISCGSIILFGDPTAREQALIQALGTSTTRDLTTELTHSPLDDGGGIIMIGLTTSGELCCLNTSGLTVPLTPAILTRQGLTLTLTMICASLSLNSTSCVIDLFSQFCVLVSSTVA</sequence>
<proteinExistence type="predicted"/>